<protein>
    <submittedName>
        <fullName evidence="2">AMP-binding protein</fullName>
    </submittedName>
</protein>
<dbReference type="Gene3D" id="3.40.50.12780">
    <property type="entry name" value="N-terminal domain of ligase-like"/>
    <property type="match status" value="1"/>
</dbReference>
<proteinExistence type="predicted"/>
<dbReference type="RefSeq" id="WP_254745841.1">
    <property type="nucleotide sequence ID" value="NZ_JANCLU010000026.1"/>
</dbReference>
<organism evidence="2 3">
    <name type="scientific">Alsobacter ponti</name>
    <dbReference type="NCBI Taxonomy" id="2962936"/>
    <lineage>
        <taxon>Bacteria</taxon>
        <taxon>Pseudomonadati</taxon>
        <taxon>Pseudomonadota</taxon>
        <taxon>Alphaproteobacteria</taxon>
        <taxon>Hyphomicrobiales</taxon>
        <taxon>Alsobacteraceae</taxon>
        <taxon>Alsobacter</taxon>
    </lineage>
</organism>
<accession>A0ABT1LGV3</accession>
<name>A0ABT1LGV3_9HYPH</name>
<dbReference type="Pfam" id="PF00501">
    <property type="entry name" value="AMP-binding"/>
    <property type="match status" value="1"/>
</dbReference>
<evidence type="ECO:0000313" key="2">
    <source>
        <dbReference type="EMBL" id="MCP8940737.1"/>
    </source>
</evidence>
<dbReference type="InterPro" id="IPR042099">
    <property type="entry name" value="ANL_N_sf"/>
</dbReference>
<dbReference type="InterPro" id="IPR000873">
    <property type="entry name" value="AMP-dep_synth/lig_dom"/>
</dbReference>
<comment type="caution">
    <text evidence="2">The sequence shown here is derived from an EMBL/GenBank/DDBJ whole genome shotgun (WGS) entry which is preliminary data.</text>
</comment>
<evidence type="ECO:0000313" key="3">
    <source>
        <dbReference type="Proteomes" id="UP001205890"/>
    </source>
</evidence>
<evidence type="ECO:0000259" key="1">
    <source>
        <dbReference type="Pfam" id="PF00501"/>
    </source>
</evidence>
<dbReference type="SUPFAM" id="SSF56801">
    <property type="entry name" value="Acetyl-CoA synthetase-like"/>
    <property type="match status" value="1"/>
</dbReference>
<gene>
    <name evidence="2" type="ORF">NK718_19600</name>
</gene>
<dbReference type="EMBL" id="JANCLU010000026">
    <property type="protein sequence ID" value="MCP8940737.1"/>
    <property type="molecule type" value="Genomic_DNA"/>
</dbReference>
<keyword evidence="3" id="KW-1185">Reference proteome</keyword>
<sequence length="421" mass="42935">MSDAQFFEPEAEPAPPWAGVSLLDLFQASAGTQGDAAFLVEHGDTDEKRLGRADAVTAVRGMAREIRDLGLAPGRCIAISLPGGKDAVIALMAALACGLRPCLLPPVAREEQIAAVLEAARPEAIVTIGRLASLRPAETLRRAAAAHGGPGLILAVGDGLPAGVIPLGRPQGLADAGERSLDPDPASRPPPILTCELTPGGAHVFRHQHEGLVAAALLLVLRAGIVSRQPILSTLSPMSHAGLVSGLVPALLVGGTLRMTPLFSGAALLRALTEGDRPHLVAPGPLETALAESGVLGDACMSSTILAHRAPARFDRLPAARRSGSPVVDLLSLGECASLAARRGPGGRAGFALGETRIPEDDGALVLSLRERVDGLLEAGGAAAGARGAAPTDPVDPWTRLDIVARADAEGAILAIGRPRG</sequence>
<feature type="domain" description="AMP-dependent synthetase/ligase" evidence="1">
    <location>
        <begin position="26"/>
        <end position="142"/>
    </location>
</feature>
<dbReference type="Proteomes" id="UP001205890">
    <property type="component" value="Unassembled WGS sequence"/>
</dbReference>
<reference evidence="2 3" key="1">
    <citation type="submission" date="2022-07" db="EMBL/GenBank/DDBJ databases">
        <authorList>
            <person name="Li W.-J."/>
            <person name="Deng Q.-Q."/>
        </authorList>
    </citation>
    <scope>NUCLEOTIDE SEQUENCE [LARGE SCALE GENOMIC DNA]</scope>
    <source>
        <strain evidence="2 3">SYSU M60028</strain>
    </source>
</reference>